<reference evidence="1 2" key="1">
    <citation type="submission" date="2021-03" db="EMBL/GenBank/DDBJ databases">
        <title>Thermosipho ferrireducens sp.nov., an anaerobic thermophilic iron-reducing bacterium isolated from a deep-sea hydrothermal sulfide deposits.</title>
        <authorList>
            <person name="Zeng X."/>
            <person name="Chen Y."/>
            <person name="Shao Z."/>
        </authorList>
    </citation>
    <scope>NUCLEOTIDE SEQUENCE [LARGE SCALE GENOMIC DNA]</scope>
    <source>
        <strain evidence="1 2">JL129W03</strain>
    </source>
</reference>
<proteinExistence type="predicted"/>
<dbReference type="EMBL" id="CP071446">
    <property type="protein sequence ID" value="QTA38797.1"/>
    <property type="molecule type" value="Genomic_DNA"/>
</dbReference>
<name>A0ABX7S878_9BACT</name>
<keyword evidence="2" id="KW-1185">Reference proteome</keyword>
<organism evidence="1 2">
    <name type="scientific">Thermosipho ferrireducens</name>
    <dbReference type="NCBI Taxonomy" id="2571116"/>
    <lineage>
        <taxon>Bacteria</taxon>
        <taxon>Thermotogati</taxon>
        <taxon>Thermotogota</taxon>
        <taxon>Thermotogae</taxon>
        <taxon>Thermotogales</taxon>
        <taxon>Fervidobacteriaceae</taxon>
        <taxon>Thermosipho</taxon>
    </lineage>
</organism>
<protein>
    <submittedName>
        <fullName evidence="1">Uncharacterized protein</fullName>
    </submittedName>
</protein>
<dbReference type="Proteomes" id="UP000671862">
    <property type="component" value="Chromosome"/>
</dbReference>
<sequence>MRKLIEDIFVKPEYKELYKTSIGFIEDLKSFSKELKIGDGLWNSKQGEREKRPVIVENSGNNCKIMFLSTKNYSKIKVDIWNDCNISSDEFCKFQQKPSYVFEYNHRYVFLIPKELLKRFFTRCGVCKKCIKDFLLRWY</sequence>
<accession>A0ABX7S878</accession>
<gene>
    <name evidence="1" type="ORF">JYK00_04630</name>
</gene>
<evidence type="ECO:0000313" key="2">
    <source>
        <dbReference type="Proteomes" id="UP000671862"/>
    </source>
</evidence>
<dbReference type="RefSeq" id="WP_207567514.1">
    <property type="nucleotide sequence ID" value="NZ_CP071446.1"/>
</dbReference>
<evidence type="ECO:0000313" key="1">
    <source>
        <dbReference type="EMBL" id="QTA38797.1"/>
    </source>
</evidence>